<dbReference type="AlphaFoldDB" id="A0A7G5EC74"/>
<dbReference type="EMBL" id="CP058554">
    <property type="protein sequence ID" value="QMV71599.1"/>
    <property type="molecule type" value="Genomic_DNA"/>
</dbReference>
<dbReference type="PRINTS" id="PR01790">
    <property type="entry name" value="SMP30FAMILY"/>
</dbReference>
<dbReference type="GO" id="GO:0019853">
    <property type="term" value="P:L-ascorbic acid biosynthetic process"/>
    <property type="evidence" value="ECO:0007669"/>
    <property type="project" value="TreeGrafter"/>
</dbReference>
<feature type="binding site" evidence="3">
    <location>
        <position position="15"/>
    </location>
    <ligand>
        <name>a divalent metal cation</name>
        <dbReference type="ChEBI" id="CHEBI:60240"/>
    </ligand>
</feature>
<feature type="active site" description="Proton donor/acceptor" evidence="2">
    <location>
        <position position="217"/>
    </location>
</feature>
<dbReference type="PANTHER" id="PTHR10907:SF47">
    <property type="entry name" value="REGUCALCIN"/>
    <property type="match status" value="1"/>
</dbReference>
<evidence type="ECO:0000259" key="4">
    <source>
        <dbReference type="Pfam" id="PF08450"/>
    </source>
</evidence>
<reference evidence="5 6" key="1">
    <citation type="journal article" date="2020" name="G3 (Bethesda)">
        <title>CeMbio - The Caenorhabditis elegans Microbiome Resource.</title>
        <authorList>
            <person name="Dirksen P."/>
            <person name="Assie A."/>
            <person name="Zimmermann J."/>
            <person name="Zhang F."/>
            <person name="Tietje A.M."/>
            <person name="Marsh S.A."/>
            <person name="Felix M.A."/>
            <person name="Shapira M."/>
            <person name="Kaleta C."/>
            <person name="Schulenburg H."/>
            <person name="Samuel B."/>
        </authorList>
    </citation>
    <scope>NUCLEOTIDE SEQUENCE [LARGE SCALE GENOMIC DNA]</scope>
    <source>
        <strain evidence="5 6">BIGb0172</strain>
    </source>
</reference>
<keyword evidence="6" id="KW-1185">Reference proteome</keyword>
<evidence type="ECO:0000256" key="2">
    <source>
        <dbReference type="PIRSR" id="PIRSR605511-1"/>
    </source>
</evidence>
<feature type="binding site" evidence="3">
    <location>
        <position position="102"/>
    </location>
    <ligand>
        <name>substrate</name>
    </ligand>
</feature>
<dbReference type="InterPro" id="IPR005511">
    <property type="entry name" value="SMP-30"/>
</dbReference>
<dbReference type="Gene3D" id="2.120.10.30">
    <property type="entry name" value="TolB, C-terminal domain"/>
    <property type="match status" value="1"/>
</dbReference>
<evidence type="ECO:0000256" key="3">
    <source>
        <dbReference type="PIRSR" id="PIRSR605511-2"/>
    </source>
</evidence>
<dbReference type="InterPro" id="IPR011042">
    <property type="entry name" value="6-blade_b-propeller_TolB-like"/>
</dbReference>
<feature type="binding site" evidence="3">
    <location>
        <position position="156"/>
    </location>
    <ligand>
        <name>a divalent metal cation</name>
        <dbReference type="ChEBI" id="CHEBI:60240"/>
    </ligand>
</feature>
<dbReference type="Proteomes" id="UP000515240">
    <property type="component" value="Chromosome"/>
</dbReference>
<comment type="similarity">
    <text evidence="1">Belongs to the SMP-30/CGR1 family.</text>
</comment>
<gene>
    <name evidence="5" type="ORF">HS961_01415</name>
</gene>
<keyword evidence="3" id="KW-0862">Zinc</keyword>
<dbReference type="PANTHER" id="PTHR10907">
    <property type="entry name" value="REGUCALCIN"/>
    <property type="match status" value="1"/>
</dbReference>
<evidence type="ECO:0000256" key="1">
    <source>
        <dbReference type="ARBA" id="ARBA00008853"/>
    </source>
</evidence>
<dbReference type="KEGG" id="cpis:HS961_01415"/>
<accession>A0A7G5EC74</accession>
<dbReference type="RefSeq" id="WP_182326035.1">
    <property type="nucleotide sequence ID" value="NZ_CP058554.1"/>
</dbReference>
<feature type="domain" description="SMP-30/Gluconolactonase/LRE-like region" evidence="4">
    <location>
        <begin position="13"/>
        <end position="276"/>
    </location>
</feature>
<feature type="binding site" evidence="3">
    <location>
        <position position="217"/>
    </location>
    <ligand>
        <name>a divalent metal cation</name>
        <dbReference type="ChEBI" id="CHEBI:60240"/>
    </ligand>
</feature>
<dbReference type="SUPFAM" id="SSF63829">
    <property type="entry name" value="Calcium-dependent phosphotriesterase"/>
    <property type="match status" value="1"/>
</dbReference>
<evidence type="ECO:0000313" key="6">
    <source>
        <dbReference type="Proteomes" id="UP000515240"/>
    </source>
</evidence>
<sequence length="315" mass="34233">MIWHTVVSQPFALGESPFWQASGGVLYGVDVAGKQLWRTMPGSGYMDRWDMPAEPGCIAPARSGGALDGWIVVLRDRICRITDWGGALHEIARLPIDPATERGNDGRCDAQGRFWVGTIHEPASGPRQPVAALYCIDGLSGTTKVRKVLDGVSNANGLAWSPDRRTMYWADTPSHRVMKYACDVSGYPQGEGEVFIRFDSKPDGWTPGEPGYGGRPDGAAVDVDGNYWCAMYEGGRVLQISPQGRILANHYTPALCPTMPCFGGNDGRTLYVTSARQGRSRDELAQLPLSGCVFAMRVGVAGLPTQPWREISHGF</sequence>
<dbReference type="GO" id="GO:0005509">
    <property type="term" value="F:calcium ion binding"/>
    <property type="evidence" value="ECO:0007669"/>
    <property type="project" value="TreeGrafter"/>
</dbReference>
<proteinExistence type="inferred from homology"/>
<dbReference type="Pfam" id="PF08450">
    <property type="entry name" value="SGL"/>
    <property type="match status" value="1"/>
</dbReference>
<dbReference type="InterPro" id="IPR013658">
    <property type="entry name" value="SGL"/>
</dbReference>
<comment type="cofactor">
    <cofactor evidence="3">
        <name>Zn(2+)</name>
        <dbReference type="ChEBI" id="CHEBI:29105"/>
    </cofactor>
    <text evidence="3">Binds 1 divalent metal cation per subunit.</text>
</comment>
<organism evidence="5 6">
    <name type="scientific">Comamonas piscis</name>
    <dbReference type="NCBI Taxonomy" id="1562974"/>
    <lineage>
        <taxon>Bacteria</taxon>
        <taxon>Pseudomonadati</taxon>
        <taxon>Pseudomonadota</taxon>
        <taxon>Betaproteobacteria</taxon>
        <taxon>Burkholderiales</taxon>
        <taxon>Comamonadaceae</taxon>
        <taxon>Comamonas</taxon>
    </lineage>
</organism>
<evidence type="ECO:0000313" key="5">
    <source>
        <dbReference type="EMBL" id="QMV71599.1"/>
    </source>
</evidence>
<name>A0A7G5EC74_9BURK</name>
<feature type="binding site" evidence="3">
    <location>
        <position position="104"/>
    </location>
    <ligand>
        <name>substrate</name>
    </ligand>
</feature>
<protein>
    <submittedName>
        <fullName evidence="5">SMP-30/gluconolactonase/LRE family protein</fullName>
    </submittedName>
</protein>
<dbReference type="GO" id="GO:0004341">
    <property type="term" value="F:gluconolactonase activity"/>
    <property type="evidence" value="ECO:0007669"/>
    <property type="project" value="TreeGrafter"/>
</dbReference>
<keyword evidence="3" id="KW-0479">Metal-binding</keyword>